<dbReference type="Pfam" id="PF08003">
    <property type="entry name" value="Methyltransf_9"/>
    <property type="match status" value="1"/>
</dbReference>
<reference evidence="2" key="1">
    <citation type="submission" date="2016-11" db="EMBL/GenBank/DDBJ databases">
        <authorList>
            <person name="Varghese N."/>
            <person name="Submissions S."/>
        </authorList>
    </citation>
    <scope>NUCLEOTIDE SEQUENCE [LARGE SCALE GENOMIC DNA]</scope>
    <source>
        <strain evidence="2">DSM 9756</strain>
    </source>
</reference>
<dbReference type="AlphaFoldDB" id="A0A1M4WW82"/>
<dbReference type="Proteomes" id="UP000184076">
    <property type="component" value="Unassembled WGS sequence"/>
</dbReference>
<dbReference type="InterPro" id="IPR027555">
    <property type="entry name" value="Mo5U34_MeTrfas-like"/>
</dbReference>
<evidence type="ECO:0000313" key="2">
    <source>
        <dbReference type="Proteomes" id="UP000184076"/>
    </source>
</evidence>
<evidence type="ECO:0000313" key="1">
    <source>
        <dbReference type="EMBL" id="SHE85470.1"/>
    </source>
</evidence>
<keyword evidence="2" id="KW-1185">Reference proteome</keyword>
<dbReference type="SUPFAM" id="SSF53335">
    <property type="entry name" value="S-adenosyl-L-methionine-dependent methyltransferases"/>
    <property type="match status" value="1"/>
</dbReference>
<dbReference type="EMBL" id="FQVB01000008">
    <property type="protein sequence ID" value="SHE85470.1"/>
    <property type="molecule type" value="Genomic_DNA"/>
</dbReference>
<dbReference type="OrthoDB" id="9765084at2"/>
<protein>
    <submittedName>
        <fullName evidence="1">tRNA (Mo5U34)-methyltransferase</fullName>
    </submittedName>
</protein>
<name>A0A1M4WW82_9BACT</name>
<sequence length="264" mass="31163">MDRDRLVQEMHTYNWMHTIDLGNGVVTPGKWPVNQRILKAFQEIDFSGKKVLDVGTCNGLWSFEAEKRGAADVYSIDYLTHVNYWCSPAFKFAHKVLGSRAQYYPDLNVYDVEQLGINDFDVVIFCGVYYHLKNPLLALSKLRKVMKTGGMIIVEGSIYSDDKDCYATYHYKNILNHDKSNWWVPSHRCLREWVESSFFDIRKEWVPEINNSFVMRIKDMMKRIMGKYDRRVDRIVMIAEAVRRHDEMYRSPDPDLLEFFPEES</sequence>
<dbReference type="GO" id="GO:0032259">
    <property type="term" value="P:methylation"/>
    <property type="evidence" value="ECO:0007669"/>
    <property type="project" value="UniProtKB-KW"/>
</dbReference>
<accession>A0A1M4WW82</accession>
<proteinExistence type="predicted"/>
<keyword evidence="1" id="KW-0808">Transferase</keyword>
<dbReference type="InterPro" id="IPR029063">
    <property type="entry name" value="SAM-dependent_MTases_sf"/>
</dbReference>
<organism evidence="1 2">
    <name type="scientific">Desulfacinum infernum DSM 9756</name>
    <dbReference type="NCBI Taxonomy" id="1121391"/>
    <lineage>
        <taxon>Bacteria</taxon>
        <taxon>Pseudomonadati</taxon>
        <taxon>Thermodesulfobacteriota</taxon>
        <taxon>Syntrophobacteria</taxon>
        <taxon>Syntrophobacterales</taxon>
        <taxon>Syntrophobacteraceae</taxon>
        <taxon>Desulfacinum</taxon>
    </lineage>
</organism>
<dbReference type="STRING" id="1121391.SAMN02745206_00915"/>
<dbReference type="CDD" id="cd02440">
    <property type="entry name" value="AdoMet_MTases"/>
    <property type="match status" value="1"/>
</dbReference>
<dbReference type="GO" id="GO:0008168">
    <property type="term" value="F:methyltransferase activity"/>
    <property type="evidence" value="ECO:0007669"/>
    <property type="project" value="UniProtKB-KW"/>
</dbReference>
<keyword evidence="1" id="KW-0489">Methyltransferase</keyword>
<dbReference type="Gene3D" id="3.40.50.150">
    <property type="entry name" value="Vaccinia Virus protein VP39"/>
    <property type="match status" value="1"/>
</dbReference>
<gene>
    <name evidence="1" type="ORF">SAMN02745206_00915</name>
</gene>
<dbReference type="RefSeq" id="WP_073037428.1">
    <property type="nucleotide sequence ID" value="NZ_FQVB01000008.1"/>
</dbReference>